<dbReference type="AlphaFoldDB" id="A0AA37GVL2"/>
<evidence type="ECO:0000313" key="2">
    <source>
        <dbReference type="EMBL" id="GJC88094.1"/>
    </source>
</evidence>
<sequence length="398" mass="44174">MAVVVSINGVGDLGKTPQIHLLPSDWRILCLGDILEDDSDLCAKVAGADWWWKSSADEFVSEIFKAVVRRHSRAVDAGSSAHRLAVLQCGANMLEAVALVMIAIKEKHEDLAVAKAAFDIIIAKLGLTIPREHHAILIRHDTDPDDTAETPPGVENSPSPRPVDRDDERYREMLRRALRMQESVDQYDYVCVVTGGRSQRQIQDDIRGYLRSAGILPDLLKPTFKGIKTIYALAGLSECGKSTVADMIHKAHGTSGVRLKMSYFLDTASNELGYDIYSLSGDRRAAALLRGLDAYGRCHWYLSTLTIESVHRYDSIAILKSYLGPLLQIIYIDTNEEIRLQRSGRPKTRLEQKDAAKKERGAEGVKKIADVVIDNNGPKTSLEDELRALLQRRGSLVC</sequence>
<feature type="region of interest" description="Disordered" evidence="1">
    <location>
        <begin position="139"/>
        <end position="167"/>
    </location>
</feature>
<dbReference type="EMBL" id="BPPX01000030">
    <property type="protein sequence ID" value="GJC88094.1"/>
    <property type="molecule type" value="Genomic_DNA"/>
</dbReference>
<gene>
    <name evidence="2" type="ORF">ColLi_10932</name>
</gene>
<keyword evidence="3" id="KW-1185">Reference proteome</keyword>
<dbReference type="Gene3D" id="3.40.50.300">
    <property type="entry name" value="P-loop containing nucleotide triphosphate hydrolases"/>
    <property type="match status" value="1"/>
</dbReference>
<dbReference type="InterPro" id="IPR027417">
    <property type="entry name" value="P-loop_NTPase"/>
</dbReference>
<dbReference type="SUPFAM" id="SSF52540">
    <property type="entry name" value="P-loop containing nucleoside triphosphate hydrolases"/>
    <property type="match status" value="1"/>
</dbReference>
<dbReference type="Proteomes" id="UP001055172">
    <property type="component" value="Unassembled WGS sequence"/>
</dbReference>
<protein>
    <submittedName>
        <fullName evidence="2">Uncharacterized protein</fullName>
    </submittedName>
</protein>
<accession>A0AA37GVL2</accession>
<evidence type="ECO:0000256" key="1">
    <source>
        <dbReference type="SAM" id="MobiDB-lite"/>
    </source>
</evidence>
<comment type="caution">
    <text evidence="2">The sequence shown here is derived from an EMBL/GenBank/DDBJ whole genome shotgun (WGS) entry which is preliminary data.</text>
</comment>
<evidence type="ECO:0000313" key="3">
    <source>
        <dbReference type="Proteomes" id="UP001055172"/>
    </source>
</evidence>
<proteinExistence type="predicted"/>
<reference evidence="2 3" key="1">
    <citation type="submission" date="2021-07" db="EMBL/GenBank/DDBJ databases">
        <title>Genome data of Colletotrichum spaethianum.</title>
        <authorList>
            <person name="Utami Y.D."/>
            <person name="Hiruma K."/>
        </authorList>
    </citation>
    <scope>NUCLEOTIDE SEQUENCE [LARGE SCALE GENOMIC DNA]</scope>
    <source>
        <strain evidence="2 3">MAFF 242679</strain>
    </source>
</reference>
<name>A0AA37GVL2_9PEZI</name>
<organism evidence="2 3">
    <name type="scientific">Colletotrichum liriopes</name>
    <dbReference type="NCBI Taxonomy" id="708192"/>
    <lineage>
        <taxon>Eukaryota</taxon>
        <taxon>Fungi</taxon>
        <taxon>Dikarya</taxon>
        <taxon>Ascomycota</taxon>
        <taxon>Pezizomycotina</taxon>
        <taxon>Sordariomycetes</taxon>
        <taxon>Hypocreomycetidae</taxon>
        <taxon>Glomerellales</taxon>
        <taxon>Glomerellaceae</taxon>
        <taxon>Colletotrichum</taxon>
        <taxon>Colletotrichum spaethianum species complex</taxon>
    </lineage>
</organism>